<evidence type="ECO:0000256" key="1">
    <source>
        <dbReference type="SAM" id="MobiDB-lite"/>
    </source>
</evidence>
<sequence>MPHEARPSIFALRLSTSALQSHCRKPGNIIRLLRAFVYSFFTISMASDSSHPDAGPSAPNNVPHNIFSMQPAASNMAQSSVNSQTTPQGQGEDQVRSPDELLTHPERQFELLTDGMRRRLEEAVARESRTNEELAAMGIDPEGCYEHGNEYIDTNIDPGPDIEIKEPDSQSCIAKRVKFSKAYSHGLFEGHNPYAIENEVDHLTLSLKHTSLDLITALCCNLELAIEIGKHLSPRDIVSLYIASPAFRNAITGHMLSCIRMWIDTNAPEAGKVFHWKLYGRALIKDPADRNSSTDDARFLEGRWETAKTNPSQIRLVPGLKYLELVIGRNRYCCEIIAMMARMGFRMPRTMHSTLLRLWVLLEIPTTRQRQLFLRSRKYWTNIHLYNAHFFIIKLSTAFTHPFFSPISIDMVQLMMGQKGLYPLWQCLMRQKYRTMSECMELKARYDLLLPRTVWGLIQRERYPSAYGVPVHDVGLGHLEGWGKGVLHLGRPDEILPIEAASRGLHLDDHVTQMMVWGYIDFETGENLVPTEDEMYISDEDEKLNKADNTHHWQRKHALKKRWNELTPEQQQEIKDDDVDEHLRAMAWSSVDHEDLDWDRESDDAEDESDGEYDINTEIDRGYRMPAARNENSSYDESMNDTPAGGEAIRVGNQEVSADEVAEMVGGMDVPVQREEIEAWNTTLSELFINSTPEVNDDDYEVARAWNIWFTNGSSGPPPFTTTPNTMGFQNQATGNSLNNNGQ</sequence>
<keyword evidence="3" id="KW-1185">Reference proteome</keyword>
<gene>
    <name evidence="2" type="ORF">FDENT_12949</name>
</gene>
<protein>
    <submittedName>
        <fullName evidence="2">Uncharacterized protein</fullName>
    </submittedName>
</protein>
<dbReference type="AlphaFoldDB" id="A0A8H5T7S6"/>
<proteinExistence type="predicted"/>
<feature type="compositionally biased region" description="Polar residues" evidence="1">
    <location>
        <begin position="73"/>
        <end position="91"/>
    </location>
</feature>
<feature type="region of interest" description="Disordered" evidence="1">
    <location>
        <begin position="73"/>
        <end position="106"/>
    </location>
</feature>
<reference evidence="2 3" key="1">
    <citation type="submission" date="2020-05" db="EMBL/GenBank/DDBJ databases">
        <title>Identification and distribution of gene clusters putatively required for synthesis of sphingolipid metabolism inhibitors in phylogenetically diverse species of the filamentous fungus Fusarium.</title>
        <authorList>
            <person name="Kim H.-S."/>
            <person name="Busman M."/>
            <person name="Brown D.W."/>
            <person name="Divon H."/>
            <person name="Uhlig S."/>
            <person name="Proctor R.H."/>
        </authorList>
    </citation>
    <scope>NUCLEOTIDE SEQUENCE [LARGE SCALE GENOMIC DNA]</scope>
    <source>
        <strain evidence="2 3">NRRL 25311</strain>
    </source>
</reference>
<evidence type="ECO:0000313" key="2">
    <source>
        <dbReference type="EMBL" id="KAF5664200.1"/>
    </source>
</evidence>
<name>A0A8H5T7S6_9HYPO</name>
<organism evidence="2 3">
    <name type="scientific">Fusarium denticulatum</name>
    <dbReference type="NCBI Taxonomy" id="48507"/>
    <lineage>
        <taxon>Eukaryota</taxon>
        <taxon>Fungi</taxon>
        <taxon>Dikarya</taxon>
        <taxon>Ascomycota</taxon>
        <taxon>Pezizomycotina</taxon>
        <taxon>Sordariomycetes</taxon>
        <taxon>Hypocreomycetidae</taxon>
        <taxon>Hypocreales</taxon>
        <taxon>Nectriaceae</taxon>
        <taxon>Fusarium</taxon>
        <taxon>Fusarium fujikuroi species complex</taxon>
    </lineage>
</organism>
<feature type="compositionally biased region" description="Polar residues" evidence="1">
    <location>
        <begin position="727"/>
        <end position="743"/>
    </location>
</feature>
<dbReference type="EMBL" id="JAAOAK010000471">
    <property type="protein sequence ID" value="KAF5664200.1"/>
    <property type="molecule type" value="Genomic_DNA"/>
</dbReference>
<dbReference type="Proteomes" id="UP000562682">
    <property type="component" value="Unassembled WGS sequence"/>
</dbReference>
<comment type="caution">
    <text evidence="2">The sequence shown here is derived from an EMBL/GenBank/DDBJ whole genome shotgun (WGS) entry which is preliminary data.</text>
</comment>
<evidence type="ECO:0000313" key="3">
    <source>
        <dbReference type="Proteomes" id="UP000562682"/>
    </source>
</evidence>
<accession>A0A8H5T7S6</accession>
<feature type="region of interest" description="Disordered" evidence="1">
    <location>
        <begin position="48"/>
        <end position="67"/>
    </location>
</feature>
<feature type="region of interest" description="Disordered" evidence="1">
    <location>
        <begin position="723"/>
        <end position="743"/>
    </location>
</feature>
<feature type="compositionally biased region" description="Polar residues" evidence="1">
    <location>
        <begin position="58"/>
        <end position="67"/>
    </location>
</feature>
<feature type="compositionally biased region" description="Basic and acidic residues" evidence="1">
    <location>
        <begin position="93"/>
        <end position="106"/>
    </location>
</feature>